<evidence type="ECO:0000256" key="3">
    <source>
        <dbReference type="SAM" id="Coils"/>
    </source>
</evidence>
<feature type="domain" description="Coiled-coil" evidence="4">
    <location>
        <begin position="165"/>
        <end position="238"/>
    </location>
</feature>
<feature type="domain" description="LSO1/LSO2" evidence="5">
    <location>
        <begin position="10"/>
        <end position="79"/>
    </location>
</feature>
<gene>
    <name evidence="6" type="ORF">PHMEG_00037948</name>
</gene>
<dbReference type="GO" id="GO:0005634">
    <property type="term" value="C:nucleus"/>
    <property type="evidence" value="ECO:0007669"/>
    <property type="project" value="TreeGrafter"/>
</dbReference>
<evidence type="ECO:0000256" key="2">
    <source>
        <dbReference type="ARBA" id="ARBA00023054"/>
    </source>
</evidence>
<dbReference type="STRING" id="4795.A0A225UJY6"/>
<evidence type="ECO:0000256" key="1">
    <source>
        <dbReference type="ARBA" id="ARBA00008296"/>
    </source>
</evidence>
<accession>A0A225UJY6</accession>
<dbReference type="EMBL" id="NBNE01017154">
    <property type="protein sequence ID" value="OWY92866.1"/>
    <property type="molecule type" value="Genomic_DNA"/>
</dbReference>
<keyword evidence="2 3" id="KW-0175">Coiled coil</keyword>
<dbReference type="InterPro" id="IPR010422">
    <property type="entry name" value="Ccdc124/Oxs1"/>
</dbReference>
<dbReference type="AlphaFoldDB" id="A0A225UJY6"/>
<protein>
    <submittedName>
        <fullName evidence="6">Uncharacterized protein</fullName>
    </submittedName>
</protein>
<sequence length="243" mass="27823">MGKKQRGVNTKVEAAKVKKAAVKAAKAEVKAAAEAAAESADWVKGSDIRTALRYQKEDRKRAEHDVKKAEKLKLLKLEEHELEEDLRAIRKQKKMVKEVAKPWEEALKPVVKRNNRGSKKTSISKVINATVCKTEVASLREAEAARIARNPRRKAIKFENNFQTNRNREQEEPLVAHSLDAALDLLGVGGDKELERHPERRMKAAYKAFENTEHTMLLQVKEDYPGLKLSQYKLKLREMVRWH</sequence>
<organism evidence="6 7">
    <name type="scientific">Phytophthora megakarya</name>
    <dbReference type="NCBI Taxonomy" id="4795"/>
    <lineage>
        <taxon>Eukaryota</taxon>
        <taxon>Sar</taxon>
        <taxon>Stramenopiles</taxon>
        <taxon>Oomycota</taxon>
        <taxon>Peronosporomycetes</taxon>
        <taxon>Peronosporales</taxon>
        <taxon>Peronosporaceae</taxon>
        <taxon>Phytophthora</taxon>
    </lineage>
</organism>
<reference evidence="7" key="1">
    <citation type="submission" date="2017-03" db="EMBL/GenBank/DDBJ databases">
        <title>Phytopthora megakarya and P. palmivora, two closely related causual agents of cacao black pod achieved similar genome size and gene model numbers by different mechanisms.</title>
        <authorList>
            <person name="Ali S."/>
            <person name="Shao J."/>
            <person name="Larry D.J."/>
            <person name="Kronmiller B."/>
            <person name="Shen D."/>
            <person name="Strem M.D."/>
            <person name="Melnick R.L."/>
            <person name="Guiltinan M.J."/>
            <person name="Tyler B.M."/>
            <person name="Meinhardt L.W."/>
            <person name="Bailey B.A."/>
        </authorList>
    </citation>
    <scope>NUCLEOTIDE SEQUENCE [LARGE SCALE GENOMIC DNA]</scope>
    <source>
        <strain evidence="7">zdho120</strain>
    </source>
</reference>
<dbReference type="InterPro" id="IPR054414">
    <property type="entry name" value="Ccdc124/Oxs1_C"/>
</dbReference>
<dbReference type="InterPro" id="IPR054413">
    <property type="entry name" value="LSO1/2"/>
</dbReference>
<dbReference type="Proteomes" id="UP000198211">
    <property type="component" value="Unassembled WGS sequence"/>
</dbReference>
<keyword evidence="7" id="KW-1185">Reference proteome</keyword>
<name>A0A225UJY6_9STRA</name>
<feature type="coiled-coil region" evidence="3">
    <location>
        <begin position="52"/>
        <end position="99"/>
    </location>
</feature>
<dbReference type="OrthoDB" id="76412at2759"/>
<evidence type="ECO:0000259" key="4">
    <source>
        <dbReference type="Pfam" id="PF06244"/>
    </source>
</evidence>
<evidence type="ECO:0000313" key="7">
    <source>
        <dbReference type="Proteomes" id="UP000198211"/>
    </source>
</evidence>
<dbReference type="PANTHER" id="PTHR21680">
    <property type="entry name" value="COILED-COIL DOMAIN-CONTAINING PROTEIN 124"/>
    <property type="match status" value="1"/>
</dbReference>
<comment type="caution">
    <text evidence="6">The sequence shown here is derived from an EMBL/GenBank/DDBJ whole genome shotgun (WGS) entry which is preliminary data.</text>
</comment>
<dbReference type="GO" id="GO:0006366">
    <property type="term" value="P:transcription by RNA polymerase II"/>
    <property type="evidence" value="ECO:0007669"/>
    <property type="project" value="TreeGrafter"/>
</dbReference>
<dbReference type="GO" id="GO:0003713">
    <property type="term" value="F:transcription coactivator activity"/>
    <property type="evidence" value="ECO:0007669"/>
    <property type="project" value="TreeGrafter"/>
</dbReference>
<comment type="similarity">
    <text evidence="1">Belongs to the CCDC124 family.</text>
</comment>
<dbReference type="Pfam" id="PF22048">
    <property type="entry name" value="LSO1_2-like"/>
    <property type="match status" value="1"/>
</dbReference>
<evidence type="ECO:0000259" key="5">
    <source>
        <dbReference type="Pfam" id="PF22048"/>
    </source>
</evidence>
<proteinExistence type="inferred from homology"/>
<evidence type="ECO:0000313" key="6">
    <source>
        <dbReference type="EMBL" id="OWY92866.1"/>
    </source>
</evidence>
<dbReference type="PANTHER" id="PTHR21680:SF0">
    <property type="entry name" value="COILED-COIL DOMAIN-CONTAINING PROTEIN 124"/>
    <property type="match status" value="1"/>
</dbReference>
<dbReference type="Pfam" id="PF06244">
    <property type="entry name" value="Ccdc124"/>
    <property type="match status" value="1"/>
</dbReference>